<evidence type="ECO:0000256" key="7">
    <source>
        <dbReference type="ARBA" id="ARBA00022833"/>
    </source>
</evidence>
<dbReference type="RefSeq" id="WP_380570899.1">
    <property type="nucleotide sequence ID" value="NZ_JBHMAH010000031.1"/>
</dbReference>
<keyword evidence="7" id="KW-0862">Zinc</keyword>
<keyword evidence="1 10" id="KW-0963">Cytoplasm</keyword>
<evidence type="ECO:0000256" key="1">
    <source>
        <dbReference type="ARBA" id="ARBA00022490"/>
    </source>
</evidence>
<keyword evidence="6 10" id="KW-0378">Hydrolase</keyword>
<comment type="caution">
    <text evidence="13">The sequence shown here is derived from an EMBL/GenBank/DDBJ whole genome shotgun (WGS) entry which is preliminary data.</text>
</comment>
<keyword evidence="2 10" id="KW-0698">rRNA processing</keyword>
<evidence type="ECO:0000256" key="9">
    <source>
        <dbReference type="ARBA" id="ARBA00022884"/>
    </source>
</evidence>
<feature type="binding site" evidence="10">
    <location>
        <begin position="369"/>
        <end position="373"/>
    </location>
    <ligand>
        <name>substrate</name>
    </ligand>
</feature>
<evidence type="ECO:0000256" key="10">
    <source>
        <dbReference type="HAMAP-Rule" id="MF_01491"/>
    </source>
</evidence>
<dbReference type="PANTHER" id="PTHR43694:SF4">
    <property type="entry name" value="RIBONUCLEASE J 2"/>
    <property type="match status" value="1"/>
</dbReference>
<evidence type="ECO:0000256" key="3">
    <source>
        <dbReference type="ARBA" id="ARBA00022722"/>
    </source>
</evidence>
<evidence type="ECO:0000313" key="14">
    <source>
        <dbReference type="Proteomes" id="UP001589740"/>
    </source>
</evidence>
<dbReference type="PANTHER" id="PTHR43694">
    <property type="entry name" value="RIBONUCLEASE J"/>
    <property type="match status" value="1"/>
</dbReference>
<evidence type="ECO:0000256" key="8">
    <source>
        <dbReference type="ARBA" id="ARBA00022839"/>
    </source>
</evidence>
<dbReference type="Pfam" id="PF17770">
    <property type="entry name" value="RNase_J_C"/>
    <property type="match status" value="1"/>
</dbReference>
<dbReference type="InterPro" id="IPR041636">
    <property type="entry name" value="RNase_J_C"/>
</dbReference>
<evidence type="ECO:0000256" key="5">
    <source>
        <dbReference type="ARBA" id="ARBA00022759"/>
    </source>
</evidence>
<dbReference type="CDD" id="cd07714">
    <property type="entry name" value="RNaseJ_MBL-fold"/>
    <property type="match status" value="1"/>
</dbReference>
<evidence type="ECO:0000256" key="2">
    <source>
        <dbReference type="ARBA" id="ARBA00022552"/>
    </source>
</evidence>
<dbReference type="InterPro" id="IPR036866">
    <property type="entry name" value="RibonucZ/Hydroxyglut_hydro"/>
</dbReference>
<dbReference type="Gene3D" id="3.40.50.10710">
    <property type="entry name" value="Metallo-hydrolase/oxidoreductase"/>
    <property type="match status" value="1"/>
</dbReference>
<comment type="subunit">
    <text evidence="10">Homodimer, may be a subunit of the RNA degradosome.</text>
</comment>
<dbReference type="PIRSF" id="PIRSF004803">
    <property type="entry name" value="RnjA"/>
    <property type="match status" value="1"/>
</dbReference>
<dbReference type="InterPro" id="IPR030854">
    <property type="entry name" value="RNase_J_bac"/>
</dbReference>
<evidence type="ECO:0000259" key="12">
    <source>
        <dbReference type="SMART" id="SM00849"/>
    </source>
</evidence>
<evidence type="ECO:0000256" key="6">
    <source>
        <dbReference type="ARBA" id="ARBA00022801"/>
    </source>
</evidence>
<dbReference type="Pfam" id="PF00753">
    <property type="entry name" value="Lactamase_B"/>
    <property type="match status" value="1"/>
</dbReference>
<dbReference type="Gene3D" id="3.10.20.580">
    <property type="match status" value="1"/>
</dbReference>
<dbReference type="InterPro" id="IPR042173">
    <property type="entry name" value="RNase_J_2"/>
</dbReference>
<dbReference type="SMART" id="SM00849">
    <property type="entry name" value="Lactamase_B"/>
    <property type="match status" value="1"/>
</dbReference>
<sequence>MNGAKQEANTEAKVKIIPLGGVGEIAKNMYVVEVDDEMFILDAGLMFPEDEMLGVDIVIPDITYVQENKHKLKGIFLSHGHEDSIGAIPYIVGSLNAPIYGSKLTLALVKDRLRAKGVNKKIKFHTINSQSRMKFKNAEMVFFETSHSIPDSYGVSIETKYGSIVYTGEFKFDQSLTGDYSYNMGKMYDIAKKDVLALISDSTEAEKRGYNTPENVIEEHILDGFARARGRIIVSCYASNFVRIQQVLTNAAKNRRKVSFLGRTLENSFKVARNLGYFDIPEGLLVPSHEIEDYPDNEVVIIATGSQGEPIEALGMMSRGQHEVTNIKEGDIVYILTTPSSNMEVVLYSTMNELVKAGAEIATPEQNIHASGHGLSEELKMMLNVMKPKHFIPVQGEFKMQIAHAKLAAETGVAPENIFLLEKGDVVSYDGKQMISANKVTAGNVLIDGSGVGDVGNIVLRDRRLLSEDGIFIAVVTIDPKKRQIMAGPEIQSRGFVYVKESEDLLKEAEERVHKIVLDALDEKKIEWSTLKQSIRDDLGKHLYDSTKRRPMIIPIISEI</sequence>
<reference evidence="13 14" key="1">
    <citation type="submission" date="2024-09" db="EMBL/GenBank/DDBJ databases">
        <authorList>
            <person name="Sun Q."/>
            <person name="Mori K."/>
        </authorList>
    </citation>
    <scope>NUCLEOTIDE SEQUENCE [LARGE SCALE GENOMIC DNA]</scope>
    <source>
        <strain evidence="13 14">JCM 12822</strain>
    </source>
</reference>
<comment type="cofactor">
    <cofactor evidence="11">
        <name>Zn(2+)</name>
        <dbReference type="ChEBI" id="CHEBI:29105"/>
    </cofactor>
    <text evidence="11">Binds 2 Zn(2+) ions per subunit. It is not clear if Zn(2+) or Mg(2+) is physiologically important.</text>
</comment>
<dbReference type="Pfam" id="PF07521">
    <property type="entry name" value="RMMBL"/>
    <property type="match status" value="1"/>
</dbReference>
<dbReference type="EC" id="3.1.-.-" evidence="10 11"/>
<dbReference type="SUPFAM" id="SSF56281">
    <property type="entry name" value="Metallo-hydrolase/oxidoreductase"/>
    <property type="match status" value="1"/>
</dbReference>
<organism evidence="13 14">
    <name type="scientific">Salinicoccus siamensis</name>
    <dbReference type="NCBI Taxonomy" id="381830"/>
    <lineage>
        <taxon>Bacteria</taxon>
        <taxon>Bacillati</taxon>
        <taxon>Bacillota</taxon>
        <taxon>Bacilli</taxon>
        <taxon>Bacillales</taxon>
        <taxon>Staphylococcaceae</taxon>
        <taxon>Salinicoccus</taxon>
    </lineage>
</organism>
<keyword evidence="14" id="KW-1185">Reference proteome</keyword>
<gene>
    <name evidence="10" type="primary">rnj</name>
    <name evidence="13" type="ORF">ACFFLE_09695</name>
</gene>
<dbReference type="EMBL" id="JBHMAH010000031">
    <property type="protein sequence ID" value="MFB9861335.1"/>
    <property type="molecule type" value="Genomic_DNA"/>
</dbReference>
<feature type="domain" description="Metallo-beta-lactamase" evidence="12">
    <location>
        <begin position="26"/>
        <end position="220"/>
    </location>
</feature>
<comment type="similarity">
    <text evidence="10 11">Belongs to the metallo-beta-lactamase superfamily. RNA-metabolizing metallo-beta-lactamase-like family. Bacterial RNase J subfamily.</text>
</comment>
<proteinExistence type="inferred from homology"/>
<dbReference type="Proteomes" id="UP001589740">
    <property type="component" value="Unassembled WGS sequence"/>
</dbReference>
<keyword evidence="4 11" id="KW-0479">Metal-binding</keyword>
<name>A0ABV5Z8R8_9STAP</name>
<evidence type="ECO:0000256" key="11">
    <source>
        <dbReference type="PIRNR" id="PIRNR004803"/>
    </source>
</evidence>
<dbReference type="InterPro" id="IPR055132">
    <property type="entry name" value="RNase_J_b_CASP"/>
</dbReference>
<comment type="function">
    <text evidence="10">An RNase that has 5'-3' exonuclease and possibly endonuclease activity. Involved in maturation of rRNA and in some organisms also mRNA maturation and/or decay.</text>
</comment>
<dbReference type="InterPro" id="IPR011108">
    <property type="entry name" value="RMMBL"/>
</dbReference>
<dbReference type="GO" id="GO:0016787">
    <property type="term" value="F:hydrolase activity"/>
    <property type="evidence" value="ECO:0007669"/>
    <property type="project" value="UniProtKB-KW"/>
</dbReference>
<dbReference type="Gene3D" id="3.60.15.10">
    <property type="entry name" value="Ribonuclease Z/Hydroxyacylglutathione hydrolase-like"/>
    <property type="match status" value="1"/>
</dbReference>
<dbReference type="InterPro" id="IPR004613">
    <property type="entry name" value="RNase_J"/>
</dbReference>
<dbReference type="Pfam" id="PF22505">
    <property type="entry name" value="RNase_J_b_CASP"/>
    <property type="match status" value="1"/>
</dbReference>
<keyword evidence="3 10" id="KW-0540">Nuclease</keyword>
<keyword evidence="9 10" id="KW-0694">RNA-binding</keyword>
<evidence type="ECO:0000313" key="13">
    <source>
        <dbReference type="EMBL" id="MFB9861335.1"/>
    </source>
</evidence>
<keyword evidence="8 10" id="KW-0269">Exonuclease</keyword>
<evidence type="ECO:0000256" key="4">
    <source>
        <dbReference type="ARBA" id="ARBA00022723"/>
    </source>
</evidence>
<dbReference type="InterPro" id="IPR001279">
    <property type="entry name" value="Metallo-B-lactamas"/>
</dbReference>
<comment type="subcellular location">
    <subcellularLocation>
        <location evidence="10 11">Cytoplasm</location>
    </subcellularLocation>
</comment>
<protein>
    <recommendedName>
        <fullName evidence="10 11">Ribonuclease J</fullName>
        <shortName evidence="10">RNase J</shortName>
        <ecNumber evidence="10 11">3.1.-.-</ecNumber>
    </recommendedName>
</protein>
<dbReference type="NCBIfam" id="TIGR00649">
    <property type="entry name" value="MG423"/>
    <property type="match status" value="1"/>
</dbReference>
<dbReference type="HAMAP" id="MF_01491">
    <property type="entry name" value="RNase_J_bact"/>
    <property type="match status" value="1"/>
</dbReference>
<accession>A0ABV5Z8R8</accession>
<keyword evidence="5 10" id="KW-0255">Endonuclease</keyword>